<name>A0A9P8YE26_9PEZI</name>
<evidence type="ECO:0000313" key="2">
    <source>
        <dbReference type="Proteomes" id="UP000756346"/>
    </source>
</evidence>
<accession>A0A9P8YE26</accession>
<dbReference type="AlphaFoldDB" id="A0A9P8YE26"/>
<organism evidence="1 2">
    <name type="scientific">Microdochium trichocladiopsis</name>
    <dbReference type="NCBI Taxonomy" id="1682393"/>
    <lineage>
        <taxon>Eukaryota</taxon>
        <taxon>Fungi</taxon>
        <taxon>Dikarya</taxon>
        <taxon>Ascomycota</taxon>
        <taxon>Pezizomycotina</taxon>
        <taxon>Sordariomycetes</taxon>
        <taxon>Xylariomycetidae</taxon>
        <taxon>Xylariales</taxon>
        <taxon>Microdochiaceae</taxon>
        <taxon>Microdochium</taxon>
    </lineage>
</organism>
<evidence type="ECO:0000313" key="1">
    <source>
        <dbReference type="EMBL" id="KAH7037623.1"/>
    </source>
</evidence>
<keyword evidence="2" id="KW-1185">Reference proteome</keyword>
<dbReference type="GeneID" id="70182312"/>
<dbReference type="Proteomes" id="UP000756346">
    <property type="component" value="Unassembled WGS sequence"/>
</dbReference>
<gene>
    <name evidence="1" type="ORF">B0I36DRAFT_314462</name>
</gene>
<comment type="caution">
    <text evidence="1">The sequence shown here is derived from an EMBL/GenBank/DDBJ whole genome shotgun (WGS) entry which is preliminary data.</text>
</comment>
<dbReference type="RefSeq" id="XP_046016744.1">
    <property type="nucleotide sequence ID" value="XM_046152766.1"/>
</dbReference>
<sequence>MLDVESLPARAMTTSTHVFAPAAAWEYLAAVGRTAMYRPAASCCRARIAMGCHGRAPCSPKCALKVRIRAIRENIPPLFETIASVGLGMWWCRMLDIYTHVYSSTTAAQVQCSQASRCSGFDSNRQGVSSDAPLQSIFFPCGNAEVLVGKALRNKEVMHRLNT</sequence>
<reference evidence="1" key="1">
    <citation type="journal article" date="2021" name="Nat. Commun.">
        <title>Genetic determinants of endophytism in the Arabidopsis root mycobiome.</title>
        <authorList>
            <person name="Mesny F."/>
            <person name="Miyauchi S."/>
            <person name="Thiergart T."/>
            <person name="Pickel B."/>
            <person name="Atanasova L."/>
            <person name="Karlsson M."/>
            <person name="Huettel B."/>
            <person name="Barry K.W."/>
            <person name="Haridas S."/>
            <person name="Chen C."/>
            <person name="Bauer D."/>
            <person name="Andreopoulos W."/>
            <person name="Pangilinan J."/>
            <person name="LaButti K."/>
            <person name="Riley R."/>
            <person name="Lipzen A."/>
            <person name="Clum A."/>
            <person name="Drula E."/>
            <person name="Henrissat B."/>
            <person name="Kohler A."/>
            <person name="Grigoriev I.V."/>
            <person name="Martin F.M."/>
            <person name="Hacquard S."/>
        </authorList>
    </citation>
    <scope>NUCLEOTIDE SEQUENCE</scope>
    <source>
        <strain evidence="1">MPI-CAGE-CH-0230</strain>
    </source>
</reference>
<proteinExistence type="predicted"/>
<protein>
    <submittedName>
        <fullName evidence="1">Uncharacterized protein</fullName>
    </submittedName>
</protein>
<dbReference type="EMBL" id="JAGTJQ010000002">
    <property type="protein sequence ID" value="KAH7037623.1"/>
    <property type="molecule type" value="Genomic_DNA"/>
</dbReference>